<dbReference type="SUPFAM" id="SSF48403">
    <property type="entry name" value="Ankyrin repeat"/>
    <property type="match status" value="1"/>
</dbReference>
<gene>
    <name evidence="1" type="ORF">K458DRAFT_396747</name>
</gene>
<dbReference type="InterPro" id="IPR036770">
    <property type="entry name" value="Ankyrin_rpt-contain_sf"/>
</dbReference>
<evidence type="ECO:0000313" key="1">
    <source>
        <dbReference type="EMBL" id="KAF2676589.1"/>
    </source>
</evidence>
<proteinExistence type="predicted"/>
<reference evidence="1" key="1">
    <citation type="journal article" date="2020" name="Stud. Mycol.">
        <title>101 Dothideomycetes genomes: a test case for predicting lifestyles and emergence of pathogens.</title>
        <authorList>
            <person name="Haridas S."/>
            <person name="Albert R."/>
            <person name="Binder M."/>
            <person name="Bloem J."/>
            <person name="Labutti K."/>
            <person name="Salamov A."/>
            <person name="Andreopoulos B."/>
            <person name="Baker S."/>
            <person name="Barry K."/>
            <person name="Bills G."/>
            <person name="Bluhm B."/>
            <person name="Cannon C."/>
            <person name="Castanera R."/>
            <person name="Culley D."/>
            <person name="Daum C."/>
            <person name="Ezra D."/>
            <person name="Gonzalez J."/>
            <person name="Henrissat B."/>
            <person name="Kuo A."/>
            <person name="Liang C."/>
            <person name="Lipzen A."/>
            <person name="Lutzoni F."/>
            <person name="Magnuson J."/>
            <person name="Mondo S."/>
            <person name="Nolan M."/>
            <person name="Ohm R."/>
            <person name="Pangilinan J."/>
            <person name="Park H.-J."/>
            <person name="Ramirez L."/>
            <person name="Alfaro M."/>
            <person name="Sun H."/>
            <person name="Tritt A."/>
            <person name="Yoshinaga Y."/>
            <person name="Zwiers L.-H."/>
            <person name="Turgeon B."/>
            <person name="Goodwin S."/>
            <person name="Spatafora J."/>
            <person name="Crous P."/>
            <person name="Grigoriev I."/>
        </authorList>
    </citation>
    <scope>NUCLEOTIDE SEQUENCE</scope>
    <source>
        <strain evidence="1">CBS 122367</strain>
    </source>
</reference>
<name>A0A6G1IFB1_9PLEO</name>
<dbReference type="EMBL" id="MU005632">
    <property type="protein sequence ID" value="KAF2676589.1"/>
    <property type="molecule type" value="Genomic_DNA"/>
</dbReference>
<dbReference type="OrthoDB" id="4508560at2759"/>
<sequence length="320" mass="35330">MASRLESLPIELADTTFDQLCLLNILRLMQCNSSLKNLLDFRLYSNIKARNKAMFWACTHNHTSMIQKLIARYEAPASTVVIPVRIAQNVTPVKVLTLNLVVRKFKDITVPTVVSSAAPMPYSQRQLLALLLGAVRRSQLDLTRRQLNQTLVILIMSNAPLDFITAVLDLGASPNYIHRSVNNSVTCPLSAAILGNSAFLFSLLVEKGVGIHGIDYRAPGIMPLHFAVFAASHVLPKSGPAMMKICLGEGVDINQRTPVWGPIGMFHYTTIPVDIFLGSIREWSRGEGEDESLLPAEALRYLLDNGASLERQPEDLEDAL</sequence>
<evidence type="ECO:0000313" key="2">
    <source>
        <dbReference type="Proteomes" id="UP000799291"/>
    </source>
</evidence>
<organism evidence="1 2">
    <name type="scientific">Lentithecium fluviatile CBS 122367</name>
    <dbReference type="NCBI Taxonomy" id="1168545"/>
    <lineage>
        <taxon>Eukaryota</taxon>
        <taxon>Fungi</taxon>
        <taxon>Dikarya</taxon>
        <taxon>Ascomycota</taxon>
        <taxon>Pezizomycotina</taxon>
        <taxon>Dothideomycetes</taxon>
        <taxon>Pleosporomycetidae</taxon>
        <taxon>Pleosporales</taxon>
        <taxon>Massarineae</taxon>
        <taxon>Lentitheciaceae</taxon>
        <taxon>Lentithecium</taxon>
    </lineage>
</organism>
<dbReference type="AlphaFoldDB" id="A0A6G1IFB1"/>
<protein>
    <submittedName>
        <fullName evidence="1">Uncharacterized protein</fullName>
    </submittedName>
</protein>
<dbReference type="Gene3D" id="1.25.40.20">
    <property type="entry name" value="Ankyrin repeat-containing domain"/>
    <property type="match status" value="1"/>
</dbReference>
<dbReference type="Proteomes" id="UP000799291">
    <property type="component" value="Unassembled WGS sequence"/>
</dbReference>
<accession>A0A6G1IFB1</accession>
<keyword evidence="2" id="KW-1185">Reference proteome</keyword>